<reference evidence="3" key="1">
    <citation type="submission" date="2019-02" db="EMBL/GenBank/DDBJ databases">
        <title>Glaciihabitans arcticus sp. nov., a psychrotolerant bacterium isolated from polar soil.</title>
        <authorList>
            <person name="Dahal R.H."/>
        </authorList>
    </citation>
    <scope>NUCLEOTIDE SEQUENCE [LARGE SCALE GENOMIC DNA]</scope>
    <source>
        <strain evidence="3">RP-3-7</strain>
    </source>
</reference>
<dbReference type="GO" id="GO:0003700">
    <property type="term" value="F:DNA-binding transcription factor activity"/>
    <property type="evidence" value="ECO:0007669"/>
    <property type="project" value="InterPro"/>
</dbReference>
<accession>A0A4Q9GRH5</accession>
<protein>
    <submittedName>
        <fullName evidence="2">MarR family transcriptional regulator</fullName>
    </submittedName>
</protein>
<name>A0A4Q9GRH5_9MICO</name>
<gene>
    <name evidence="2" type="ORF">EYE40_01635</name>
</gene>
<dbReference type="SMART" id="SM00347">
    <property type="entry name" value="HTH_MARR"/>
    <property type="match status" value="1"/>
</dbReference>
<dbReference type="PRINTS" id="PR00598">
    <property type="entry name" value="HTHMARR"/>
</dbReference>
<dbReference type="PROSITE" id="PS50995">
    <property type="entry name" value="HTH_MARR_2"/>
    <property type="match status" value="1"/>
</dbReference>
<dbReference type="AlphaFoldDB" id="A0A4Q9GRH5"/>
<sequence length="158" mass="17188">MANPARTRPEITIHPATGLLREILELTAAFQLHLGKELSVNQTDLDAMEELIKDGPLSPTELAGRLNISTAAVTTVVDRLTTVGHVSRVPNPDDRRGVLVVPSPASVARAMQTLMPMILSINEVLAGFNDEEKTTITVYLDRVVSAYRGHLPDMGPRE</sequence>
<dbReference type="GO" id="GO:0006950">
    <property type="term" value="P:response to stress"/>
    <property type="evidence" value="ECO:0007669"/>
    <property type="project" value="TreeGrafter"/>
</dbReference>
<dbReference type="Pfam" id="PF01047">
    <property type="entry name" value="MarR"/>
    <property type="match status" value="1"/>
</dbReference>
<dbReference type="RefSeq" id="WP_130980308.1">
    <property type="nucleotide sequence ID" value="NZ_SISG01000001.1"/>
</dbReference>
<dbReference type="InterPro" id="IPR039422">
    <property type="entry name" value="MarR/SlyA-like"/>
</dbReference>
<dbReference type="InterPro" id="IPR000835">
    <property type="entry name" value="HTH_MarR-typ"/>
</dbReference>
<dbReference type="InterPro" id="IPR036388">
    <property type="entry name" value="WH-like_DNA-bd_sf"/>
</dbReference>
<evidence type="ECO:0000259" key="1">
    <source>
        <dbReference type="PROSITE" id="PS50995"/>
    </source>
</evidence>
<dbReference type="Proteomes" id="UP000294194">
    <property type="component" value="Unassembled WGS sequence"/>
</dbReference>
<comment type="caution">
    <text evidence="2">The sequence shown here is derived from an EMBL/GenBank/DDBJ whole genome shotgun (WGS) entry which is preliminary data.</text>
</comment>
<dbReference type="SUPFAM" id="SSF46785">
    <property type="entry name" value="Winged helix' DNA-binding domain"/>
    <property type="match status" value="1"/>
</dbReference>
<proteinExistence type="predicted"/>
<feature type="domain" description="HTH marR-type" evidence="1">
    <location>
        <begin position="16"/>
        <end position="145"/>
    </location>
</feature>
<evidence type="ECO:0000313" key="3">
    <source>
        <dbReference type="Proteomes" id="UP000294194"/>
    </source>
</evidence>
<dbReference type="Gene3D" id="1.10.10.10">
    <property type="entry name" value="Winged helix-like DNA-binding domain superfamily/Winged helix DNA-binding domain"/>
    <property type="match status" value="1"/>
</dbReference>
<organism evidence="2 3">
    <name type="scientific">Glaciihabitans arcticus</name>
    <dbReference type="NCBI Taxonomy" id="2668039"/>
    <lineage>
        <taxon>Bacteria</taxon>
        <taxon>Bacillati</taxon>
        <taxon>Actinomycetota</taxon>
        <taxon>Actinomycetes</taxon>
        <taxon>Micrococcales</taxon>
        <taxon>Microbacteriaceae</taxon>
        <taxon>Glaciihabitans</taxon>
    </lineage>
</organism>
<dbReference type="PANTHER" id="PTHR33164:SF43">
    <property type="entry name" value="HTH-TYPE TRANSCRIPTIONAL REPRESSOR YETL"/>
    <property type="match status" value="1"/>
</dbReference>
<keyword evidence="3" id="KW-1185">Reference proteome</keyword>
<dbReference type="PANTHER" id="PTHR33164">
    <property type="entry name" value="TRANSCRIPTIONAL REGULATOR, MARR FAMILY"/>
    <property type="match status" value="1"/>
</dbReference>
<evidence type="ECO:0000313" key="2">
    <source>
        <dbReference type="EMBL" id="TBN56198.1"/>
    </source>
</evidence>
<dbReference type="EMBL" id="SISG01000001">
    <property type="protein sequence ID" value="TBN56198.1"/>
    <property type="molecule type" value="Genomic_DNA"/>
</dbReference>
<dbReference type="InterPro" id="IPR036390">
    <property type="entry name" value="WH_DNA-bd_sf"/>
</dbReference>